<keyword evidence="6 8" id="KW-1133">Transmembrane helix</keyword>
<evidence type="ECO:0000256" key="4">
    <source>
        <dbReference type="ARBA" id="ARBA00022475"/>
    </source>
</evidence>
<dbReference type="GO" id="GO:0071978">
    <property type="term" value="P:bacterial-type flagellum-dependent swarming motility"/>
    <property type="evidence" value="ECO:0007669"/>
    <property type="project" value="InterPro"/>
</dbReference>
<dbReference type="PROSITE" id="PS01307">
    <property type="entry name" value="MOTA"/>
    <property type="match status" value="1"/>
</dbReference>
<dbReference type="GO" id="GO:0006935">
    <property type="term" value="P:chemotaxis"/>
    <property type="evidence" value="ECO:0007669"/>
    <property type="project" value="InterPro"/>
</dbReference>
<feature type="transmembrane region" description="Helical" evidence="8">
    <location>
        <begin position="5"/>
        <end position="22"/>
    </location>
</feature>
<comment type="caution">
    <text evidence="10">The sequence shown here is derived from an EMBL/GenBank/DDBJ whole genome shotgun (WGS) entry which is preliminary data.</text>
</comment>
<sequence length="268" mass="28845">MDKSTIIGIIFGIIAIGLGMVLKGVSPIALVNPAALLIIFLGTAGAVTIAFPTSEIKRIPQLFKIIFTNQPVTEVKDIIPVFVEWATVARSEGLLALETKIEKIDDTFLKNGMKLVIDGQSGEFIRDVMTEEVDAMEERHAAGALIFTQAGTYAPTLGVLGAVVGLIAALGNMNDTEALGHAIAAAFVATLFGIFSGYVLWHPFANKLKRKSYIEVKSKMVMIEGILSIQDGQAPLMIKEKLAMYVPINERAIILGKDEVSGEEKEEG</sequence>
<evidence type="ECO:0000259" key="9">
    <source>
        <dbReference type="Pfam" id="PF01618"/>
    </source>
</evidence>
<evidence type="ECO:0000256" key="7">
    <source>
        <dbReference type="ARBA" id="ARBA00023136"/>
    </source>
</evidence>
<keyword evidence="10" id="KW-0282">Flagellum</keyword>
<name>A0A1E5LHH6_9BACI</name>
<evidence type="ECO:0000256" key="6">
    <source>
        <dbReference type="ARBA" id="ARBA00022989"/>
    </source>
</evidence>
<dbReference type="EMBL" id="MJEH01000011">
    <property type="protein sequence ID" value="OEH93533.1"/>
    <property type="molecule type" value="Genomic_DNA"/>
</dbReference>
<organism evidence="10 11">
    <name type="scientific">Bacillus solimangrovi</name>
    <dbReference type="NCBI Taxonomy" id="1305675"/>
    <lineage>
        <taxon>Bacteria</taxon>
        <taxon>Bacillati</taxon>
        <taxon>Bacillota</taxon>
        <taxon>Bacilli</taxon>
        <taxon>Bacillales</taxon>
        <taxon>Bacillaceae</taxon>
        <taxon>Bacillus</taxon>
    </lineage>
</organism>
<dbReference type="InterPro" id="IPR000540">
    <property type="entry name" value="Flag_MotA_CS"/>
</dbReference>
<keyword evidence="3" id="KW-0813">Transport</keyword>
<accession>A0A1E5LHH6</accession>
<dbReference type="AlphaFoldDB" id="A0A1E5LHH6"/>
<keyword evidence="4" id="KW-1003">Cell membrane</keyword>
<feature type="transmembrane region" description="Helical" evidence="8">
    <location>
        <begin position="28"/>
        <end position="51"/>
    </location>
</feature>
<keyword evidence="10" id="KW-0969">Cilium</keyword>
<feature type="transmembrane region" description="Helical" evidence="8">
    <location>
        <begin position="153"/>
        <end position="173"/>
    </location>
</feature>
<evidence type="ECO:0000313" key="11">
    <source>
        <dbReference type="Proteomes" id="UP000095209"/>
    </source>
</evidence>
<comment type="subcellular location">
    <subcellularLocation>
        <location evidence="1">Cell membrane</location>
        <topology evidence="1">Multi-pass membrane protein</topology>
    </subcellularLocation>
</comment>
<evidence type="ECO:0000256" key="8">
    <source>
        <dbReference type="SAM" id="Phobius"/>
    </source>
</evidence>
<dbReference type="InterPro" id="IPR002898">
    <property type="entry name" value="MotA_ExbB_proton_chnl"/>
</dbReference>
<evidence type="ECO:0000256" key="2">
    <source>
        <dbReference type="ARBA" id="ARBA00008038"/>
    </source>
</evidence>
<feature type="transmembrane region" description="Helical" evidence="8">
    <location>
        <begin position="179"/>
        <end position="201"/>
    </location>
</feature>
<feature type="domain" description="MotA/TolQ/ExbB proton channel" evidence="9">
    <location>
        <begin position="102"/>
        <end position="217"/>
    </location>
</feature>
<reference evidence="10 11" key="1">
    <citation type="submission" date="2016-08" db="EMBL/GenBank/DDBJ databases">
        <title>Genome of Bacillus solimangrovi GH2-4.</title>
        <authorList>
            <person name="Lim S."/>
            <person name="Kim B.-C."/>
        </authorList>
    </citation>
    <scope>NUCLEOTIDE SEQUENCE [LARGE SCALE GENOMIC DNA]</scope>
    <source>
        <strain evidence="10 11">GH2-4</strain>
    </source>
</reference>
<dbReference type="OrthoDB" id="9806929at2"/>
<dbReference type="PANTHER" id="PTHR30433:SF3">
    <property type="entry name" value="MOTILITY PROTEIN A"/>
    <property type="match status" value="1"/>
</dbReference>
<dbReference type="NCBIfam" id="NF005997">
    <property type="entry name" value="PRK08124.1"/>
    <property type="match status" value="1"/>
</dbReference>
<evidence type="ECO:0000256" key="1">
    <source>
        <dbReference type="ARBA" id="ARBA00004651"/>
    </source>
</evidence>
<gene>
    <name evidence="10" type="ORF">BFG57_00640</name>
</gene>
<protein>
    <submittedName>
        <fullName evidence="10">Flagellar motor protein MotA</fullName>
    </submittedName>
</protein>
<dbReference type="InterPro" id="IPR047055">
    <property type="entry name" value="MotA-like"/>
</dbReference>
<dbReference type="GO" id="GO:0005886">
    <property type="term" value="C:plasma membrane"/>
    <property type="evidence" value="ECO:0007669"/>
    <property type="project" value="UniProtKB-SubCell"/>
</dbReference>
<keyword evidence="7 8" id="KW-0472">Membrane</keyword>
<evidence type="ECO:0000256" key="5">
    <source>
        <dbReference type="ARBA" id="ARBA00022692"/>
    </source>
</evidence>
<comment type="similarity">
    <text evidence="2">Belongs to the MotA family.</text>
</comment>
<keyword evidence="5 8" id="KW-0812">Transmembrane</keyword>
<dbReference type="RefSeq" id="WP_069716436.1">
    <property type="nucleotide sequence ID" value="NZ_MJEH01000011.1"/>
</dbReference>
<dbReference type="Pfam" id="PF01618">
    <property type="entry name" value="MotA_ExbB"/>
    <property type="match status" value="1"/>
</dbReference>
<dbReference type="PANTHER" id="PTHR30433">
    <property type="entry name" value="CHEMOTAXIS PROTEIN MOTA"/>
    <property type="match status" value="1"/>
</dbReference>
<evidence type="ECO:0000256" key="3">
    <source>
        <dbReference type="ARBA" id="ARBA00022448"/>
    </source>
</evidence>
<keyword evidence="10" id="KW-0966">Cell projection</keyword>
<evidence type="ECO:0000313" key="10">
    <source>
        <dbReference type="EMBL" id="OEH93533.1"/>
    </source>
</evidence>
<keyword evidence="11" id="KW-1185">Reference proteome</keyword>
<dbReference type="STRING" id="1305675.BFG57_00640"/>
<dbReference type="Proteomes" id="UP000095209">
    <property type="component" value="Unassembled WGS sequence"/>
</dbReference>
<proteinExistence type="inferred from homology"/>